<comment type="caution">
    <text evidence="1">The sequence shown here is derived from an EMBL/GenBank/DDBJ whole genome shotgun (WGS) entry which is preliminary data.</text>
</comment>
<dbReference type="Proteomes" id="UP001207468">
    <property type="component" value="Unassembled WGS sequence"/>
</dbReference>
<reference evidence="1" key="1">
    <citation type="submission" date="2021-03" db="EMBL/GenBank/DDBJ databases">
        <title>Evolutionary priming and transition to the ectomycorrhizal habit in an iconic lineage of mushroom-forming fungi: is preadaptation a requirement?</title>
        <authorList>
            <consortium name="DOE Joint Genome Institute"/>
            <person name="Looney B.P."/>
            <person name="Miyauchi S."/>
            <person name="Morin E."/>
            <person name="Drula E."/>
            <person name="Courty P.E."/>
            <person name="Chicoki N."/>
            <person name="Fauchery L."/>
            <person name="Kohler A."/>
            <person name="Kuo A."/>
            <person name="LaButti K."/>
            <person name="Pangilinan J."/>
            <person name="Lipzen A."/>
            <person name="Riley R."/>
            <person name="Andreopoulos W."/>
            <person name="He G."/>
            <person name="Johnson J."/>
            <person name="Barry K.W."/>
            <person name="Grigoriev I.V."/>
            <person name="Nagy L."/>
            <person name="Hibbett D."/>
            <person name="Henrissat B."/>
            <person name="Matheny P.B."/>
            <person name="Labbe J."/>
            <person name="Martin A.F."/>
        </authorList>
    </citation>
    <scope>NUCLEOTIDE SEQUENCE</scope>
    <source>
        <strain evidence="1">BPL698</strain>
    </source>
</reference>
<gene>
    <name evidence="1" type="ORF">F5148DRAFT_999971</name>
</gene>
<proteinExistence type="predicted"/>
<protein>
    <submittedName>
        <fullName evidence="1">Uncharacterized protein</fullName>
    </submittedName>
</protein>
<name>A0ACC0U751_9AGAM</name>
<evidence type="ECO:0000313" key="1">
    <source>
        <dbReference type="EMBL" id="KAI9464818.1"/>
    </source>
</evidence>
<keyword evidence="2" id="KW-1185">Reference proteome</keyword>
<evidence type="ECO:0000313" key="2">
    <source>
        <dbReference type="Proteomes" id="UP001207468"/>
    </source>
</evidence>
<sequence>MSSRRDDLFPSGSIGRSQGLFIQRTPSPAPSLTRETLTAHPLLSPTPVSAPISAAPTSDAQETTPPGTRYATYTPRRTAATTVTTLQSSLSVAQQQPPGGSAATSKLQLMNLKAGAQSIGLETNSLGWEILEKLVAEHDNSPEWSDIWNVLTVGKATLLLPIESAGSTDVTADFVKDHVALCESPSGDNIPIVTMSGLRGSLVSNTLTLRSSLLPGSKSFDGLLVPSTRVSAFASLPPLPVVPSPFSQSYPTFTLPAHTDSLPLPPHVVSKPPLPPRPGQRAPAQTSSSRISSSLASLFGKSSAPTTPAPTPSQQNIEHEHAIEVAAYSIDQRIVRNDVSKAINKVLKNEVKETLASSGVPSWVIDRVHDFTVGLHPFVRSSDMKQGTTPPSLYVIDPPQETAEELATQFQAFYVDLEEALLAGGVSPVTARPIRESILEAEQEKARERRPSGKIVSEQRAREILEAVERVICSLFYDRLYRLPKSDDASHDEALSSRVAALNMLDLGLEHLGVDVGAGGAGVEAVLKACGETLSRLENQETRCPAAKAAVLIAAHRDVVDGLSRLPPVRLKSEAELENQKSPEASPALKDRFATPHDGTAVPALETNPPPIIVSPDSQTQLHVESPVGIEDATPTNSNPSVAPSYRGQEGPQASYESTSDRASLRPVSTSSRSESPTPVSGDIILPLMIFSVVKANPSHFVSHLLYTQRFRNQRIGGEESYCLVNLMAVADFLENIDLKALGLGESDKKVMSTADLTPIPVHRVALESQAPPVSPEGVPARLRRGVEQQVDAIAGSANKVILGVVDQGFGVLRALLPGTSADAHATSSENTTKEQEAAPWNAISPGFGLLRRESGFSIASLAASLPGRDRARSFASTTGTTAEESGQMMVDVSSRPGSVRSASAYESDGEGSADGDSQDDSEDDEDDERDDDRHDIRSIRSFENMMGRAARRRRPRKSLSDRLASMPGLARLSGQLPQAQQQQVGSPSPSRHASLLPPPRALTPAANRIETPLSSRPTSPLLARIAPPNQRFLEATADDLRLSEVKELLYEYKRVVEGLRAMGGFDE</sequence>
<accession>A0ACC0U751</accession>
<dbReference type="EMBL" id="JAGFNK010000147">
    <property type="protein sequence ID" value="KAI9464818.1"/>
    <property type="molecule type" value="Genomic_DNA"/>
</dbReference>
<organism evidence="1 2">
    <name type="scientific">Russula earlei</name>
    <dbReference type="NCBI Taxonomy" id="71964"/>
    <lineage>
        <taxon>Eukaryota</taxon>
        <taxon>Fungi</taxon>
        <taxon>Dikarya</taxon>
        <taxon>Basidiomycota</taxon>
        <taxon>Agaricomycotina</taxon>
        <taxon>Agaricomycetes</taxon>
        <taxon>Russulales</taxon>
        <taxon>Russulaceae</taxon>
        <taxon>Russula</taxon>
    </lineage>
</organism>